<keyword evidence="1" id="KW-0378">Hydrolase</keyword>
<dbReference type="GO" id="GO:0004519">
    <property type="term" value="F:endonuclease activity"/>
    <property type="evidence" value="ECO:0007669"/>
    <property type="project" value="UniProtKB-KW"/>
</dbReference>
<keyword evidence="1" id="KW-0540">Nuclease</keyword>
<dbReference type="OrthoDB" id="9796209at2"/>
<evidence type="ECO:0000313" key="1">
    <source>
        <dbReference type="EMBL" id="PSB02129.1"/>
    </source>
</evidence>
<comment type="caution">
    <text evidence="1">The sequence shown here is derived from an EMBL/GenBank/DDBJ whole genome shotgun (WGS) entry which is preliminary data.</text>
</comment>
<name>A0A2T1C1H7_9CYAN</name>
<keyword evidence="1" id="KW-0255">Endonuclease</keyword>
<evidence type="ECO:0000313" key="2">
    <source>
        <dbReference type="Proteomes" id="UP000238762"/>
    </source>
</evidence>
<organism evidence="1 2">
    <name type="scientific">Merismopedia glauca CCAP 1448/3</name>
    <dbReference type="NCBI Taxonomy" id="1296344"/>
    <lineage>
        <taxon>Bacteria</taxon>
        <taxon>Bacillati</taxon>
        <taxon>Cyanobacteriota</taxon>
        <taxon>Cyanophyceae</taxon>
        <taxon>Synechococcales</taxon>
        <taxon>Merismopediaceae</taxon>
        <taxon>Merismopedia</taxon>
    </lineage>
</organism>
<sequence length="220" mass="24318">MFSLTIEALCSEAAIFSAAESRHPEPLLYGVTDGKAVGTYLEQKFRLYLKGKYEFVEGNSASGIDFPGLLVDVKVTSVKQPQSSCPFKSARQKIFGLGYSLIIFVYDKADNSTSRTATLSILNTIFVSAERTADFQMTRGISSILENEGNTDDLIAFMLDRNLPVDEIEAASIADEILRRPPVQGFLTISNALQWRLQYGRVIERAGQEEGVIAVYRANL</sequence>
<dbReference type="AlphaFoldDB" id="A0A2T1C1H7"/>
<protein>
    <submittedName>
        <fullName evidence="1">Restriction endonuclease</fullName>
    </submittedName>
</protein>
<dbReference type="EMBL" id="PVWJ01000072">
    <property type="protein sequence ID" value="PSB02129.1"/>
    <property type="molecule type" value="Genomic_DNA"/>
</dbReference>
<proteinExistence type="predicted"/>
<keyword evidence="2" id="KW-1185">Reference proteome</keyword>
<dbReference type="Proteomes" id="UP000238762">
    <property type="component" value="Unassembled WGS sequence"/>
</dbReference>
<gene>
    <name evidence="1" type="ORF">C7B64_14725</name>
</gene>
<reference evidence="1 2" key="2">
    <citation type="submission" date="2018-03" db="EMBL/GenBank/DDBJ databases">
        <title>The ancient ancestry and fast evolution of plastids.</title>
        <authorList>
            <person name="Moore K.R."/>
            <person name="Magnabosco C."/>
            <person name="Momper L."/>
            <person name="Gold D.A."/>
            <person name="Bosak T."/>
            <person name="Fournier G.P."/>
        </authorList>
    </citation>
    <scope>NUCLEOTIDE SEQUENCE [LARGE SCALE GENOMIC DNA]</scope>
    <source>
        <strain evidence="1 2">CCAP 1448/3</strain>
    </source>
</reference>
<accession>A0A2T1C1H7</accession>
<reference evidence="1 2" key="1">
    <citation type="submission" date="2018-02" db="EMBL/GenBank/DDBJ databases">
        <authorList>
            <person name="Cohen D.B."/>
            <person name="Kent A.D."/>
        </authorList>
    </citation>
    <scope>NUCLEOTIDE SEQUENCE [LARGE SCALE GENOMIC DNA]</scope>
    <source>
        <strain evidence="1 2">CCAP 1448/3</strain>
    </source>
</reference>
<dbReference type="RefSeq" id="WP_106289421.1">
    <property type="nucleotide sequence ID" value="NZ_CAWNTC010000097.1"/>
</dbReference>